<evidence type="ECO:0000256" key="2">
    <source>
        <dbReference type="ARBA" id="ARBA00022723"/>
    </source>
</evidence>
<evidence type="ECO:0000313" key="10">
    <source>
        <dbReference type="EMBL" id="TWP26251.1"/>
    </source>
</evidence>
<dbReference type="GO" id="GO:0016020">
    <property type="term" value="C:membrane"/>
    <property type="evidence" value="ECO:0007669"/>
    <property type="project" value="TreeGrafter"/>
</dbReference>
<comment type="caution">
    <text evidence="10">The sequence shown here is derived from an EMBL/GenBank/DDBJ whole genome shotgun (WGS) entry which is preliminary data.</text>
</comment>
<evidence type="ECO:0000256" key="6">
    <source>
        <dbReference type="RuleBase" id="RU003983"/>
    </source>
</evidence>
<evidence type="ECO:0000256" key="5">
    <source>
        <dbReference type="ARBA" id="ARBA00023049"/>
    </source>
</evidence>
<evidence type="ECO:0000256" key="4">
    <source>
        <dbReference type="ARBA" id="ARBA00022833"/>
    </source>
</evidence>
<proteinExistence type="inferred from homology"/>
<reference evidence="10 11" key="1">
    <citation type="submission" date="2019-02" db="EMBL/GenBank/DDBJ databases">
        <title>Apibacter muscae sp. nov.: a novel member of the house fly microbiota.</title>
        <authorList>
            <person name="Park R."/>
        </authorList>
    </citation>
    <scope>NUCLEOTIDE SEQUENCE [LARGE SCALE GENOMIC DNA]</scope>
    <source>
        <strain evidence="10 11">AL1</strain>
    </source>
</reference>
<dbReference type="EMBL" id="SELH01000026">
    <property type="protein sequence ID" value="TWP26251.1"/>
    <property type="molecule type" value="Genomic_DNA"/>
</dbReference>
<evidence type="ECO:0000256" key="7">
    <source>
        <dbReference type="SAM" id="MobiDB-lite"/>
    </source>
</evidence>
<evidence type="ECO:0000256" key="8">
    <source>
        <dbReference type="SAM" id="SignalP"/>
    </source>
</evidence>
<dbReference type="Pfam" id="PF01435">
    <property type="entry name" value="Peptidase_M48"/>
    <property type="match status" value="1"/>
</dbReference>
<keyword evidence="3 6" id="KW-0378">Hydrolase</keyword>
<dbReference type="RefSeq" id="WP_146293601.1">
    <property type="nucleotide sequence ID" value="NZ_SELH01000026.1"/>
</dbReference>
<sequence length="269" mass="29199">MKKIILTISFACLVASGMTAQIKIGKTSIGKGKIEAAQKAAKALTVSDAEMAEMAAKSIKWMDENNPVCTTKDKDKKKKAYAERLEKIFGPYKNYDGLNLNYKVYYVTDINAFASPDGSVRVFSSLMDIMTDDELLGIIGHEIGHVKLGHSKKAYKQALLTAATTQYAGETGGSVGSLVNSANIGDFAQALVEAQFSQTQETAADEYSYTFLVSNGKDPKALISAFKKLADLGSGKDSFKDKILSSHPGSEKRAQNIEKKIEKDSKKKK</sequence>
<keyword evidence="2" id="KW-0479">Metal-binding</keyword>
<evidence type="ECO:0000313" key="11">
    <source>
        <dbReference type="Proteomes" id="UP000319499"/>
    </source>
</evidence>
<keyword evidence="11" id="KW-1185">Reference proteome</keyword>
<dbReference type="InterPro" id="IPR001915">
    <property type="entry name" value="Peptidase_M48"/>
</dbReference>
<dbReference type="Gene3D" id="3.30.2010.10">
    <property type="entry name" value="Metalloproteases ('zincins'), catalytic domain"/>
    <property type="match status" value="1"/>
</dbReference>
<feature type="chain" id="PRO_5021980399" evidence="8">
    <location>
        <begin position="21"/>
        <end position="269"/>
    </location>
</feature>
<accession>A0A563D8J2</accession>
<feature type="domain" description="Peptidase M48" evidence="9">
    <location>
        <begin position="102"/>
        <end position="259"/>
    </location>
</feature>
<keyword evidence="8" id="KW-0732">Signal</keyword>
<dbReference type="Proteomes" id="UP000319499">
    <property type="component" value="Unassembled WGS sequence"/>
</dbReference>
<keyword evidence="4 6" id="KW-0862">Zinc</keyword>
<dbReference type="GO" id="GO:0004222">
    <property type="term" value="F:metalloendopeptidase activity"/>
    <property type="evidence" value="ECO:0007669"/>
    <property type="project" value="InterPro"/>
</dbReference>
<dbReference type="PANTHER" id="PTHR22726:SF8">
    <property type="entry name" value="METALLOPROTEASE YCAL"/>
    <property type="match status" value="1"/>
</dbReference>
<evidence type="ECO:0000256" key="1">
    <source>
        <dbReference type="ARBA" id="ARBA00022670"/>
    </source>
</evidence>
<comment type="similarity">
    <text evidence="6">Belongs to the peptidase M48 family.</text>
</comment>
<dbReference type="OrthoDB" id="9810445at2"/>
<dbReference type="GO" id="GO:0051603">
    <property type="term" value="P:proteolysis involved in protein catabolic process"/>
    <property type="evidence" value="ECO:0007669"/>
    <property type="project" value="TreeGrafter"/>
</dbReference>
<comment type="cofactor">
    <cofactor evidence="6">
        <name>Zn(2+)</name>
        <dbReference type="ChEBI" id="CHEBI:29105"/>
    </cofactor>
    <text evidence="6">Binds 1 zinc ion per subunit.</text>
</comment>
<evidence type="ECO:0000259" key="9">
    <source>
        <dbReference type="Pfam" id="PF01435"/>
    </source>
</evidence>
<organism evidence="10 11">
    <name type="scientific">Apibacter muscae</name>
    <dbReference type="NCBI Taxonomy" id="2509004"/>
    <lineage>
        <taxon>Bacteria</taxon>
        <taxon>Pseudomonadati</taxon>
        <taxon>Bacteroidota</taxon>
        <taxon>Flavobacteriia</taxon>
        <taxon>Flavobacteriales</taxon>
        <taxon>Weeksellaceae</taxon>
        <taxon>Apibacter</taxon>
    </lineage>
</organism>
<gene>
    <name evidence="10" type="ORF">ETU09_11190</name>
</gene>
<keyword evidence="1 6" id="KW-0645">Protease</keyword>
<dbReference type="InterPro" id="IPR051156">
    <property type="entry name" value="Mito/Outer_Membr_Metalloprot"/>
</dbReference>
<evidence type="ECO:0000256" key="3">
    <source>
        <dbReference type="ARBA" id="ARBA00022801"/>
    </source>
</evidence>
<feature type="compositionally biased region" description="Basic and acidic residues" evidence="7">
    <location>
        <begin position="237"/>
        <end position="269"/>
    </location>
</feature>
<feature type="region of interest" description="Disordered" evidence="7">
    <location>
        <begin position="233"/>
        <end position="269"/>
    </location>
</feature>
<keyword evidence="5 6" id="KW-0482">Metalloprotease</keyword>
<dbReference type="GO" id="GO:0046872">
    <property type="term" value="F:metal ion binding"/>
    <property type="evidence" value="ECO:0007669"/>
    <property type="project" value="UniProtKB-KW"/>
</dbReference>
<dbReference type="AlphaFoldDB" id="A0A563D8J2"/>
<protein>
    <submittedName>
        <fullName evidence="10">Peptidase M48 Ste24p</fullName>
    </submittedName>
</protein>
<feature type="signal peptide" evidence="8">
    <location>
        <begin position="1"/>
        <end position="20"/>
    </location>
</feature>
<dbReference type="PANTHER" id="PTHR22726">
    <property type="entry name" value="METALLOENDOPEPTIDASE OMA1"/>
    <property type="match status" value="1"/>
</dbReference>
<name>A0A563D8J2_9FLAO</name>
<dbReference type="CDD" id="cd07334">
    <property type="entry name" value="M48C_loiP_like"/>
    <property type="match status" value="1"/>
</dbReference>